<keyword evidence="1" id="KW-0812">Transmembrane</keyword>
<dbReference type="Proteomes" id="UP000244073">
    <property type="component" value="Unassembled WGS sequence"/>
</dbReference>
<dbReference type="VEuPathDB" id="FungiDB:P175DRAFT_0253505"/>
<organism evidence="2 3">
    <name type="scientific">Aspergillus ochraceoroseus IBT 24754</name>
    <dbReference type="NCBI Taxonomy" id="1392256"/>
    <lineage>
        <taxon>Eukaryota</taxon>
        <taxon>Fungi</taxon>
        <taxon>Dikarya</taxon>
        <taxon>Ascomycota</taxon>
        <taxon>Pezizomycotina</taxon>
        <taxon>Eurotiomycetes</taxon>
        <taxon>Eurotiomycetidae</taxon>
        <taxon>Eurotiales</taxon>
        <taxon>Aspergillaceae</taxon>
        <taxon>Aspergillus</taxon>
        <taxon>Aspergillus subgen. Nidulantes</taxon>
    </lineage>
</organism>
<protein>
    <submittedName>
        <fullName evidence="2">Uncharacterized protein</fullName>
    </submittedName>
</protein>
<accession>A0A2T5LYB4</accession>
<name>A0A2T5LYB4_9EURO</name>
<reference evidence="2 3" key="1">
    <citation type="journal article" date="2018" name="Proc. Natl. Acad. Sci. U.S.A.">
        <title>Linking secondary metabolites to gene clusters through genome sequencing of six diverse Aspergillus species.</title>
        <authorList>
            <person name="Kaerboelling I."/>
            <person name="Vesth T.C."/>
            <person name="Frisvad J.C."/>
            <person name="Nybo J.L."/>
            <person name="Theobald S."/>
            <person name="Kuo A."/>
            <person name="Bowyer P."/>
            <person name="Matsuda Y."/>
            <person name="Mondo S."/>
            <person name="Lyhne E.K."/>
            <person name="Kogle M.E."/>
            <person name="Clum A."/>
            <person name="Lipzen A."/>
            <person name="Salamov A."/>
            <person name="Ngan C.Y."/>
            <person name="Daum C."/>
            <person name="Chiniquy J."/>
            <person name="Barry K."/>
            <person name="LaButti K."/>
            <person name="Haridas S."/>
            <person name="Simmons B.A."/>
            <person name="Magnuson J.K."/>
            <person name="Mortensen U.H."/>
            <person name="Larsen T.O."/>
            <person name="Grigoriev I.V."/>
            <person name="Baker S.E."/>
            <person name="Andersen M.R."/>
        </authorList>
    </citation>
    <scope>NUCLEOTIDE SEQUENCE [LARGE SCALE GENOMIC DNA]</scope>
    <source>
        <strain evidence="2 3">IBT 24754</strain>
    </source>
</reference>
<dbReference type="EMBL" id="MSFN02000004">
    <property type="protein sequence ID" value="PTU21276.1"/>
    <property type="molecule type" value="Genomic_DNA"/>
</dbReference>
<dbReference type="RefSeq" id="XP_040752668.1">
    <property type="nucleotide sequence ID" value="XM_040892703.1"/>
</dbReference>
<proteinExistence type="predicted"/>
<comment type="caution">
    <text evidence="2">The sequence shown here is derived from an EMBL/GenBank/DDBJ whole genome shotgun (WGS) entry which is preliminary data.</text>
</comment>
<keyword evidence="1" id="KW-1133">Transmembrane helix</keyword>
<feature type="transmembrane region" description="Helical" evidence="1">
    <location>
        <begin position="20"/>
        <end position="44"/>
    </location>
</feature>
<sequence length="73" mass="8351">MIEFSFLNYELGKNAHGSITYLAPFILFEWASLAPSGWISFLFMEASRRIRVGLVLQFQPQGLIAPICWFPLV</sequence>
<evidence type="ECO:0000313" key="2">
    <source>
        <dbReference type="EMBL" id="PTU21276.1"/>
    </source>
</evidence>
<keyword evidence="1" id="KW-0472">Membrane</keyword>
<dbReference type="AlphaFoldDB" id="A0A2T5LYB4"/>
<evidence type="ECO:0000256" key="1">
    <source>
        <dbReference type="SAM" id="Phobius"/>
    </source>
</evidence>
<gene>
    <name evidence="2" type="ORF">P175DRAFT_0253505</name>
</gene>
<evidence type="ECO:0000313" key="3">
    <source>
        <dbReference type="Proteomes" id="UP000244073"/>
    </source>
</evidence>
<dbReference type="GeneID" id="63809585"/>